<evidence type="ECO:0000256" key="1">
    <source>
        <dbReference type="ARBA" id="ARBA00006539"/>
    </source>
</evidence>
<comment type="caution">
    <text evidence="3">The sequence shown here is derived from an EMBL/GenBank/DDBJ whole genome shotgun (WGS) entry which is preliminary data.</text>
</comment>
<dbReference type="OrthoDB" id="2371514at2"/>
<evidence type="ECO:0000313" key="3">
    <source>
        <dbReference type="EMBL" id="KYD08372.1"/>
    </source>
</evidence>
<organism evidence="3 4">
    <name type="scientific">Caldibacillus debilis</name>
    <dbReference type="NCBI Taxonomy" id="301148"/>
    <lineage>
        <taxon>Bacteria</taxon>
        <taxon>Bacillati</taxon>
        <taxon>Bacillota</taxon>
        <taxon>Bacilli</taxon>
        <taxon>Bacillales</taxon>
        <taxon>Bacillaceae</taxon>
        <taxon>Caldibacillus</taxon>
    </lineage>
</organism>
<feature type="region of interest" description="Disordered" evidence="2">
    <location>
        <begin position="51"/>
        <end position="70"/>
    </location>
</feature>
<dbReference type="EMBL" id="LQYT01000140">
    <property type="protein sequence ID" value="KYD08372.1"/>
    <property type="molecule type" value="Genomic_DNA"/>
</dbReference>
<dbReference type="Pfam" id="PF06782">
    <property type="entry name" value="UPF0236"/>
    <property type="match status" value="1"/>
</dbReference>
<comment type="similarity">
    <text evidence="1">Belongs to the UPF0236 family.</text>
</comment>
<dbReference type="RefSeq" id="WP_061570207.1">
    <property type="nucleotide sequence ID" value="NZ_LQYT01000140.1"/>
</dbReference>
<evidence type="ECO:0000313" key="4">
    <source>
        <dbReference type="Proteomes" id="UP000075683"/>
    </source>
</evidence>
<sequence>MEKNIKGITHMNKDITEFPNLKQIEQILWSKLQEIFSKALKSLLEGMDQQIAEERDKNHPFKPKGEKVLK</sequence>
<dbReference type="AlphaFoldDB" id="A0A150L9J4"/>
<protein>
    <submittedName>
        <fullName evidence="3">Uncharacterized protein</fullName>
    </submittedName>
</protein>
<evidence type="ECO:0000256" key="2">
    <source>
        <dbReference type="SAM" id="MobiDB-lite"/>
    </source>
</evidence>
<feature type="compositionally biased region" description="Basic and acidic residues" evidence="2">
    <location>
        <begin position="52"/>
        <end position="70"/>
    </location>
</feature>
<dbReference type="STRING" id="301148.B4135_4083"/>
<dbReference type="InterPro" id="IPR009620">
    <property type="entry name" value="UPF0236"/>
</dbReference>
<proteinExistence type="inferred from homology"/>
<gene>
    <name evidence="3" type="ORF">B4135_4083</name>
</gene>
<reference evidence="3 4" key="1">
    <citation type="submission" date="2016-01" db="EMBL/GenBank/DDBJ databases">
        <title>Draft Genome Sequences of Seven Thermophilic Sporeformers Isolated from Foods.</title>
        <authorList>
            <person name="Berendsen E.M."/>
            <person name="Wells-Bennik M.H."/>
            <person name="Krawcyk A.O."/>
            <person name="De Jong A."/>
            <person name="Holsappel S."/>
            <person name="Eijlander R.T."/>
            <person name="Kuipers O.P."/>
        </authorList>
    </citation>
    <scope>NUCLEOTIDE SEQUENCE [LARGE SCALE GENOMIC DNA]</scope>
    <source>
        <strain evidence="3 4">B4135</strain>
    </source>
</reference>
<accession>A0A150L9J4</accession>
<dbReference type="Proteomes" id="UP000075683">
    <property type="component" value="Unassembled WGS sequence"/>
</dbReference>
<name>A0A150L9J4_9BACI</name>